<dbReference type="Proteomes" id="UP000741360">
    <property type="component" value="Unassembled WGS sequence"/>
</dbReference>
<evidence type="ECO:0000313" key="3">
    <source>
        <dbReference type="Proteomes" id="UP000741360"/>
    </source>
</evidence>
<keyword evidence="1" id="KW-0175">Coiled coil</keyword>
<name>A0A932GR20_UNCTE</name>
<proteinExistence type="predicted"/>
<accession>A0A932GR20</accession>
<dbReference type="EMBL" id="JACPSX010000204">
    <property type="protein sequence ID" value="MBI3015499.1"/>
    <property type="molecule type" value="Genomic_DNA"/>
</dbReference>
<gene>
    <name evidence="2" type="ORF">HYY65_10665</name>
</gene>
<organism evidence="2 3">
    <name type="scientific">Tectimicrobiota bacterium</name>
    <dbReference type="NCBI Taxonomy" id="2528274"/>
    <lineage>
        <taxon>Bacteria</taxon>
        <taxon>Pseudomonadati</taxon>
        <taxon>Nitrospinota/Tectimicrobiota group</taxon>
        <taxon>Candidatus Tectimicrobiota</taxon>
    </lineage>
</organism>
<comment type="caution">
    <text evidence="2">The sequence shown here is derived from an EMBL/GenBank/DDBJ whole genome shotgun (WGS) entry which is preliminary data.</text>
</comment>
<evidence type="ECO:0000256" key="1">
    <source>
        <dbReference type="SAM" id="Coils"/>
    </source>
</evidence>
<protein>
    <submittedName>
        <fullName evidence="2">Uncharacterized protein</fullName>
    </submittedName>
</protein>
<evidence type="ECO:0000313" key="2">
    <source>
        <dbReference type="EMBL" id="MBI3015499.1"/>
    </source>
</evidence>
<sequence>MFPEIDLLTNLITRLKWLQSALEALTAGYPLPPIQDIPEGPIGQLIQAVQQVEQKFNQQQELFQQNSRTLRENEVELQDLRAKLESANQELRASFESREATQHELQGRILSLEDLLIQLNREKAGIEECVRQLGDQGISQSKPSSQEAQAFSA</sequence>
<reference evidence="2" key="1">
    <citation type="submission" date="2020-07" db="EMBL/GenBank/DDBJ databases">
        <title>Huge and variable diversity of episymbiotic CPR bacteria and DPANN archaea in groundwater ecosystems.</title>
        <authorList>
            <person name="He C.Y."/>
            <person name="Keren R."/>
            <person name="Whittaker M."/>
            <person name="Farag I.F."/>
            <person name="Doudna J."/>
            <person name="Cate J.H.D."/>
            <person name="Banfield J.F."/>
        </authorList>
    </citation>
    <scope>NUCLEOTIDE SEQUENCE</scope>
    <source>
        <strain evidence="2">NC_groundwater_717_Ag_S-0.2um_59_8</strain>
    </source>
</reference>
<dbReference type="AlphaFoldDB" id="A0A932GR20"/>
<feature type="coiled-coil region" evidence="1">
    <location>
        <begin position="42"/>
        <end position="122"/>
    </location>
</feature>